<feature type="domain" description="UBC core" evidence="6">
    <location>
        <begin position="971"/>
        <end position="1165"/>
    </location>
</feature>
<dbReference type="SUPFAM" id="SSF54495">
    <property type="entry name" value="UBC-like"/>
    <property type="match status" value="1"/>
</dbReference>
<evidence type="ECO:0000256" key="2">
    <source>
        <dbReference type="ARBA" id="ARBA00022679"/>
    </source>
</evidence>
<keyword evidence="2" id="KW-0808">Transferase</keyword>
<dbReference type="InterPro" id="IPR016135">
    <property type="entry name" value="UBQ-conjugating_enzyme/RWD"/>
</dbReference>
<dbReference type="Gene3D" id="3.90.228.10">
    <property type="match status" value="1"/>
</dbReference>
<dbReference type="GO" id="GO:0003950">
    <property type="term" value="F:NAD+ poly-ADP-ribosyltransferase activity"/>
    <property type="evidence" value="ECO:0007669"/>
    <property type="project" value="InterPro"/>
</dbReference>
<feature type="compositionally biased region" description="Basic and acidic residues" evidence="5">
    <location>
        <begin position="245"/>
        <end position="257"/>
    </location>
</feature>
<accession>A0A9P6DEZ3</accession>
<dbReference type="SUPFAM" id="SSF56399">
    <property type="entry name" value="ADP-ribosylation"/>
    <property type="match status" value="1"/>
</dbReference>
<feature type="compositionally biased region" description="Acidic residues" evidence="5">
    <location>
        <begin position="217"/>
        <end position="244"/>
    </location>
</feature>
<dbReference type="InterPro" id="IPR051838">
    <property type="entry name" value="ARTD_PARP"/>
</dbReference>
<evidence type="ECO:0000256" key="5">
    <source>
        <dbReference type="SAM" id="MobiDB-lite"/>
    </source>
</evidence>
<proteinExistence type="predicted"/>
<dbReference type="CDD" id="cd23802">
    <property type="entry name" value="UBCc_UBE2Q"/>
    <property type="match status" value="1"/>
</dbReference>
<evidence type="ECO:0000313" key="7">
    <source>
        <dbReference type="EMBL" id="KAF9502492.1"/>
    </source>
</evidence>
<dbReference type="SMART" id="SM00212">
    <property type="entry name" value="UBCc"/>
    <property type="match status" value="1"/>
</dbReference>
<evidence type="ECO:0000313" key="8">
    <source>
        <dbReference type="Proteomes" id="UP000807025"/>
    </source>
</evidence>
<dbReference type="OrthoDB" id="109543at2759"/>
<feature type="compositionally biased region" description="Low complexity" evidence="5">
    <location>
        <begin position="861"/>
        <end position="874"/>
    </location>
</feature>
<dbReference type="PROSITE" id="PS50127">
    <property type="entry name" value="UBC_2"/>
    <property type="match status" value="1"/>
</dbReference>
<organism evidence="7 8">
    <name type="scientific">Pleurotus eryngii</name>
    <name type="common">Boletus of the steppes</name>
    <dbReference type="NCBI Taxonomy" id="5323"/>
    <lineage>
        <taxon>Eukaryota</taxon>
        <taxon>Fungi</taxon>
        <taxon>Dikarya</taxon>
        <taxon>Basidiomycota</taxon>
        <taxon>Agaricomycotina</taxon>
        <taxon>Agaricomycetes</taxon>
        <taxon>Agaricomycetidae</taxon>
        <taxon>Agaricales</taxon>
        <taxon>Pleurotineae</taxon>
        <taxon>Pleurotaceae</taxon>
        <taxon>Pleurotus</taxon>
    </lineage>
</organism>
<keyword evidence="8" id="KW-1185">Reference proteome</keyword>
<dbReference type="Gene3D" id="3.10.110.10">
    <property type="entry name" value="Ubiquitin Conjugating Enzyme"/>
    <property type="match status" value="1"/>
</dbReference>
<dbReference type="Proteomes" id="UP000807025">
    <property type="component" value="Unassembled WGS sequence"/>
</dbReference>
<name>A0A9P6DEZ3_PLEER</name>
<keyword evidence="1" id="KW-0328">Glycosyltransferase</keyword>
<dbReference type="PANTHER" id="PTHR21328">
    <property type="entry name" value="POLY ADP-RIBOSE POLYMERASE FAMILY, MEMBER PARP"/>
    <property type="match status" value="1"/>
</dbReference>
<evidence type="ECO:0000256" key="3">
    <source>
        <dbReference type="ARBA" id="ARBA00022695"/>
    </source>
</evidence>
<dbReference type="AlphaFoldDB" id="A0A9P6DEZ3"/>
<dbReference type="GO" id="GO:0016779">
    <property type="term" value="F:nucleotidyltransferase activity"/>
    <property type="evidence" value="ECO:0007669"/>
    <property type="project" value="UniProtKB-KW"/>
</dbReference>
<feature type="region of interest" description="Disordered" evidence="5">
    <location>
        <begin position="212"/>
        <end position="257"/>
    </location>
</feature>
<reference evidence="7" key="1">
    <citation type="submission" date="2020-11" db="EMBL/GenBank/DDBJ databases">
        <authorList>
            <consortium name="DOE Joint Genome Institute"/>
            <person name="Ahrendt S."/>
            <person name="Riley R."/>
            <person name="Andreopoulos W."/>
            <person name="Labutti K."/>
            <person name="Pangilinan J."/>
            <person name="Ruiz-Duenas F.J."/>
            <person name="Barrasa J.M."/>
            <person name="Sanchez-Garcia M."/>
            <person name="Camarero S."/>
            <person name="Miyauchi S."/>
            <person name="Serrano A."/>
            <person name="Linde D."/>
            <person name="Babiker R."/>
            <person name="Drula E."/>
            <person name="Ayuso-Fernandez I."/>
            <person name="Pacheco R."/>
            <person name="Padilla G."/>
            <person name="Ferreira P."/>
            <person name="Barriuso J."/>
            <person name="Kellner H."/>
            <person name="Castanera R."/>
            <person name="Alfaro M."/>
            <person name="Ramirez L."/>
            <person name="Pisabarro A.G."/>
            <person name="Kuo A."/>
            <person name="Tritt A."/>
            <person name="Lipzen A."/>
            <person name="He G."/>
            <person name="Yan M."/>
            <person name="Ng V."/>
            <person name="Cullen D."/>
            <person name="Martin F."/>
            <person name="Rosso M.-N."/>
            <person name="Henrissat B."/>
            <person name="Hibbett D."/>
            <person name="Martinez A.T."/>
            <person name="Grigoriev I.V."/>
        </authorList>
    </citation>
    <scope>NUCLEOTIDE SEQUENCE</scope>
    <source>
        <strain evidence="7">ATCC 90797</strain>
    </source>
</reference>
<dbReference type="InterPro" id="IPR000608">
    <property type="entry name" value="UBC"/>
</dbReference>
<dbReference type="Pfam" id="PF00644">
    <property type="entry name" value="PARP"/>
    <property type="match status" value="1"/>
</dbReference>
<protein>
    <recommendedName>
        <fullName evidence="6">UBC core domain-containing protein</fullName>
    </recommendedName>
</protein>
<dbReference type="EMBL" id="MU154521">
    <property type="protein sequence ID" value="KAF9502492.1"/>
    <property type="molecule type" value="Genomic_DNA"/>
</dbReference>
<comment type="caution">
    <text evidence="7">The sequence shown here is derived from an EMBL/GenBank/DDBJ whole genome shotgun (WGS) entry which is preliminary data.</text>
</comment>
<evidence type="ECO:0000256" key="1">
    <source>
        <dbReference type="ARBA" id="ARBA00022676"/>
    </source>
</evidence>
<evidence type="ECO:0000256" key="4">
    <source>
        <dbReference type="ARBA" id="ARBA00023027"/>
    </source>
</evidence>
<sequence>MAPVTRRASKLNHEVIVIHDSDSEPEDAEHQTKKRKLVGTAAVVSAPLSPDSDMHSDHDYDMAQIASSSSLSSTRESIVTPPMPPIRNIVKNAFLKGRRRFKADLADMVEECANGFVLDGLKLEHCSAGEDEGSFELTIKDIENKIGLLQLNVFVSDTSDYPSSHSVFAASSTHNLPDSVQGAIESVADFSPQPIESMISKLLSTLSRRFQRVKDQEDQDDHEMSDAEEGSDDEDEYEGYESFDDDRFSNTRKAEARPHAPLARVHKDFIETVAAGYRPGFTRFLGGDYCISISLPIIALTEMIPPRALMAWDRRLLARRQHLTLLMSGFHGHYPPLAADGRYYTEATNSGTSIAFRVGLSSTYKASAKEAKEAFRTFGLVSNDIQESTTTEPNEEAKEDGRFETFSLSTPLDTLMNTYFLKIIQSRRKFALGWAAAELLCSLAEQKQLSPEDVYQGNYEAILAEDEEERNLGKTYVLPDDPLADLNPTEEFNLPLVAFSYLLRRIQFISRYCVVCHNKTRAQFEALKPYVCDSKLCSYQYYAYNQGPSLEYEIIHNTEMVDLLVALAYSAAAEGVMDDPLPIGMALRIAISTRTVPGARLAQMPSLQVTATEETLTPDEDGLYDFDQLSKHKMRMAIAELINSLPPIEKMKKHLLQKPQPGSSKPKLKDLDPAILPAAWSVLRWCVASCTAHLEELKGDNIVGNIDPSWRQFRFSVGAPDAEAKFKTAIHAAQGRCKNAKKFPTLYAFHGSPLKNWHSIIRHGLWYKEVTHGRAYGHGVYLAKDGSISMGYGQPTATAWRNSEILPSSCIALAEVVNVPKEFVSHNPYYVVQNTNWIMCRYLLVKGNLRADEESPPESDAPSANAPPQAASAVAPNVPIDPEAAVTLNNKAIIIPEPTFQIERLVAARRDEHVEEENDEEDQEIFNWEAEPAALTQGSGSQPVPDWTPNRDYVRQAVANLMPPPLEALTAATTAVQRELRDMLKEQMAASRRPGGLRELGWFLPSLGEDEGDEGGGIMDNLFQWIVELQSFDESLPLTEEMKSKGINSLIFEIRFPPNFPHSPPFFRLLTPRLLGFSQGGGGHITLGGSICMDLLTADGWLPSYSISSVLLQIRLAISNLEPFPAKLARDWDRPYGILEALDGYKRAAMTHGWKIPQGLDRLAR</sequence>
<evidence type="ECO:0000259" key="6">
    <source>
        <dbReference type="PROSITE" id="PS50127"/>
    </source>
</evidence>
<keyword evidence="4" id="KW-0520">NAD</keyword>
<gene>
    <name evidence="7" type="ORF">BDN71DRAFT_1438119</name>
</gene>
<keyword evidence="3" id="KW-0548">Nucleotidyltransferase</keyword>
<dbReference type="InterPro" id="IPR012317">
    <property type="entry name" value="Poly(ADP-ribose)pol_cat_dom"/>
</dbReference>
<feature type="region of interest" description="Disordered" evidence="5">
    <location>
        <begin position="851"/>
        <end position="874"/>
    </location>
</feature>